<dbReference type="PANTHER" id="PTHR21666">
    <property type="entry name" value="PEPTIDASE-RELATED"/>
    <property type="match status" value="1"/>
</dbReference>
<evidence type="ECO:0000256" key="1">
    <source>
        <dbReference type="ARBA" id="ARBA00022729"/>
    </source>
</evidence>
<dbReference type="PANTHER" id="PTHR21666:SF270">
    <property type="entry name" value="MUREIN HYDROLASE ACTIVATOR ENVC"/>
    <property type="match status" value="1"/>
</dbReference>
<dbReference type="Pfam" id="PF24568">
    <property type="entry name" value="CC_PcsB"/>
    <property type="match status" value="1"/>
</dbReference>
<evidence type="ECO:0000313" key="6">
    <source>
        <dbReference type="EMBL" id="HJA71580.1"/>
    </source>
</evidence>
<dbReference type="AlphaFoldDB" id="A0A9D2HHB3"/>
<feature type="domain" description="Peptidoglycan hydrolase PcsB coiled-coil" evidence="5">
    <location>
        <begin position="105"/>
        <end position="173"/>
    </location>
</feature>
<dbReference type="GO" id="GO:0004222">
    <property type="term" value="F:metalloendopeptidase activity"/>
    <property type="evidence" value="ECO:0007669"/>
    <property type="project" value="TreeGrafter"/>
</dbReference>
<keyword evidence="1 3" id="KW-0732">Signal</keyword>
<evidence type="ECO:0000256" key="2">
    <source>
        <dbReference type="SAM" id="Coils"/>
    </source>
</evidence>
<evidence type="ECO:0000256" key="3">
    <source>
        <dbReference type="SAM" id="SignalP"/>
    </source>
</evidence>
<reference evidence="6" key="2">
    <citation type="submission" date="2021-04" db="EMBL/GenBank/DDBJ databases">
        <authorList>
            <person name="Gilroy R."/>
        </authorList>
    </citation>
    <scope>NUCLEOTIDE SEQUENCE</scope>
    <source>
        <strain evidence="6">CHK178-16964</strain>
    </source>
</reference>
<reference evidence="6" key="1">
    <citation type="journal article" date="2021" name="PeerJ">
        <title>Extensive microbial diversity within the chicken gut microbiome revealed by metagenomics and culture.</title>
        <authorList>
            <person name="Gilroy R."/>
            <person name="Ravi A."/>
            <person name="Getino M."/>
            <person name="Pursley I."/>
            <person name="Horton D.L."/>
            <person name="Alikhan N.F."/>
            <person name="Baker D."/>
            <person name="Gharbi K."/>
            <person name="Hall N."/>
            <person name="Watson M."/>
            <person name="Adriaenssens E.M."/>
            <person name="Foster-Nyarko E."/>
            <person name="Jarju S."/>
            <person name="Secka A."/>
            <person name="Antonio M."/>
            <person name="Oren A."/>
            <person name="Chaudhuri R.R."/>
            <person name="La Ragione R."/>
            <person name="Hildebrand F."/>
            <person name="Pallen M.J."/>
        </authorList>
    </citation>
    <scope>NUCLEOTIDE SEQUENCE</scope>
    <source>
        <strain evidence="6">CHK178-16964</strain>
    </source>
</reference>
<sequence length="399" mass="43781">MGKRKAAALAATAVFTALVLFPSFGENAQIKEEQEKKSALEEEKEKVEAVLKDLESLKSDTAAYVQRLDQDLNALNSELTQLEGQIAAKETDIEAAQAELTQAEAVEEQQYESMKLRIKYMYEAGGTSFMDVLLDAGSISDFLNRTEYISEISKYDREKLDEYVMAKDTVEKKKAELEYEHSELVSMEEATQAKQASVETLMNEKTAELESYEAQIDSAENEISEYEKDIKAQEEKIQAIEAEIRRQEEEARKKAEAEGKKYNTVSIGDISFIWPCPSSSRITSPFGGRESPTAGASTNHQGVDIGASSGSDILAAAAGEVIISTYSYSAGNYIMINHGGGVYTVYMHCSQLLASVGQQVKQGEVIAKVGSTGYSTGPHLHFGIRTGGKYVNPLNYVSP</sequence>
<dbReference type="EMBL" id="DWZA01000073">
    <property type="protein sequence ID" value="HJA71580.1"/>
    <property type="molecule type" value="Genomic_DNA"/>
</dbReference>
<feature type="domain" description="M23ase beta-sheet core" evidence="4">
    <location>
        <begin position="299"/>
        <end position="393"/>
    </location>
</feature>
<dbReference type="CDD" id="cd12797">
    <property type="entry name" value="M23_peptidase"/>
    <property type="match status" value="1"/>
</dbReference>
<dbReference type="Gene3D" id="6.10.250.3150">
    <property type="match status" value="1"/>
</dbReference>
<dbReference type="SUPFAM" id="SSF58100">
    <property type="entry name" value="Bacterial hemolysins"/>
    <property type="match status" value="1"/>
</dbReference>
<dbReference type="InterPro" id="IPR011055">
    <property type="entry name" value="Dup_hybrid_motif"/>
</dbReference>
<evidence type="ECO:0000313" key="7">
    <source>
        <dbReference type="Proteomes" id="UP000823900"/>
    </source>
</evidence>
<dbReference type="InterPro" id="IPR057309">
    <property type="entry name" value="PcsB_CC"/>
</dbReference>
<protein>
    <submittedName>
        <fullName evidence="6">Peptidoglycan DD-metalloendopeptidase family protein</fullName>
    </submittedName>
</protein>
<keyword evidence="2" id="KW-0175">Coiled coil</keyword>
<feature type="chain" id="PRO_5039215155" evidence="3">
    <location>
        <begin position="29"/>
        <end position="399"/>
    </location>
</feature>
<accession>A0A9D2HHB3</accession>
<feature type="coiled-coil region" evidence="2">
    <location>
        <begin position="160"/>
        <end position="257"/>
    </location>
</feature>
<gene>
    <name evidence="6" type="ORF">IAA07_08405</name>
</gene>
<dbReference type="InterPro" id="IPR016047">
    <property type="entry name" value="M23ase_b-sheet_dom"/>
</dbReference>
<proteinExistence type="predicted"/>
<dbReference type="SUPFAM" id="SSF51261">
    <property type="entry name" value="Duplicated hybrid motif"/>
    <property type="match status" value="1"/>
</dbReference>
<organism evidence="6 7">
    <name type="scientific">Candidatus Lachnoclostridium stercoravium</name>
    <dbReference type="NCBI Taxonomy" id="2838633"/>
    <lineage>
        <taxon>Bacteria</taxon>
        <taxon>Bacillati</taxon>
        <taxon>Bacillota</taxon>
        <taxon>Clostridia</taxon>
        <taxon>Lachnospirales</taxon>
        <taxon>Lachnospiraceae</taxon>
    </lineage>
</organism>
<evidence type="ECO:0000259" key="4">
    <source>
        <dbReference type="Pfam" id="PF01551"/>
    </source>
</evidence>
<comment type="caution">
    <text evidence="6">The sequence shown here is derived from an EMBL/GenBank/DDBJ whole genome shotgun (WGS) entry which is preliminary data.</text>
</comment>
<dbReference type="Gene3D" id="2.70.70.10">
    <property type="entry name" value="Glucose Permease (Domain IIA)"/>
    <property type="match status" value="1"/>
</dbReference>
<dbReference type="Pfam" id="PF01551">
    <property type="entry name" value="Peptidase_M23"/>
    <property type="match status" value="1"/>
</dbReference>
<dbReference type="InterPro" id="IPR050570">
    <property type="entry name" value="Cell_wall_metabolism_enzyme"/>
</dbReference>
<feature type="coiled-coil region" evidence="2">
    <location>
        <begin position="30"/>
        <end position="106"/>
    </location>
</feature>
<feature type="signal peptide" evidence="3">
    <location>
        <begin position="1"/>
        <end position="28"/>
    </location>
</feature>
<evidence type="ECO:0000259" key="5">
    <source>
        <dbReference type="Pfam" id="PF24568"/>
    </source>
</evidence>
<name>A0A9D2HHB3_9FIRM</name>
<dbReference type="Proteomes" id="UP000823900">
    <property type="component" value="Unassembled WGS sequence"/>
</dbReference>